<sequence length="121" mass="13070">MKTIKTSLSKVLTLAVVALTVLFSFAVNPGVAQADGYCCGGDVTYLQNPQEHFCLVEAAPGYEYEAAILHNESPEEAVVIDASTGEPTFIPPFGDNILRLPQYSVFYLVEGNGPVDFHCVQ</sequence>
<name>A0A1U7MZY9_9CYAN</name>
<dbReference type="AlphaFoldDB" id="A0A1U7MZY9"/>
<evidence type="ECO:0008006" key="4">
    <source>
        <dbReference type="Google" id="ProtNLM"/>
    </source>
</evidence>
<evidence type="ECO:0000313" key="3">
    <source>
        <dbReference type="Proteomes" id="UP000186657"/>
    </source>
</evidence>
<dbReference type="Proteomes" id="UP000186657">
    <property type="component" value="Unassembled WGS sequence"/>
</dbReference>
<keyword evidence="3" id="KW-1185">Reference proteome</keyword>
<comment type="caution">
    <text evidence="2">The sequence shown here is derived from an EMBL/GenBank/DDBJ whole genome shotgun (WGS) entry which is preliminary data.</text>
</comment>
<keyword evidence="1" id="KW-0732">Signal</keyword>
<evidence type="ECO:0000256" key="1">
    <source>
        <dbReference type="SAM" id="SignalP"/>
    </source>
</evidence>
<dbReference type="RefSeq" id="WP_075898480.1">
    <property type="nucleotide sequence ID" value="NZ_MKZS01000001.1"/>
</dbReference>
<feature type="signal peptide" evidence="1">
    <location>
        <begin position="1"/>
        <end position="26"/>
    </location>
</feature>
<proteinExistence type="predicted"/>
<evidence type="ECO:0000313" key="2">
    <source>
        <dbReference type="EMBL" id="OLT59275.1"/>
    </source>
</evidence>
<protein>
    <recommendedName>
        <fullName evidence="4">Secreted protein</fullName>
    </recommendedName>
</protein>
<organism evidence="2 3">
    <name type="scientific">Moorena bouillonii PNG</name>
    <dbReference type="NCBI Taxonomy" id="568701"/>
    <lineage>
        <taxon>Bacteria</taxon>
        <taxon>Bacillati</taxon>
        <taxon>Cyanobacteriota</taxon>
        <taxon>Cyanophyceae</taxon>
        <taxon>Coleofasciculales</taxon>
        <taxon>Coleofasciculaceae</taxon>
        <taxon>Moorena</taxon>
    </lineage>
</organism>
<feature type="chain" id="PRO_5012301627" description="Secreted protein" evidence="1">
    <location>
        <begin position="27"/>
        <end position="121"/>
    </location>
</feature>
<gene>
    <name evidence="2" type="ORF">BJP37_09705</name>
</gene>
<dbReference type="EMBL" id="MKZS01000001">
    <property type="protein sequence ID" value="OLT59275.1"/>
    <property type="molecule type" value="Genomic_DNA"/>
</dbReference>
<reference evidence="2 3" key="1">
    <citation type="submission" date="2016-10" db="EMBL/GenBank/DDBJ databases">
        <title>Comparative genomics uncovers the prolific and rare metabolic potential of the cyanobacterial genus Moorea.</title>
        <authorList>
            <person name="Leao T."/>
            <person name="Castelao G."/>
            <person name="Korobeynikov A."/>
            <person name="Monroe E.A."/>
            <person name="Podell S."/>
            <person name="Glukhov E."/>
            <person name="Allen E."/>
            <person name="Gerwick W.H."/>
            <person name="Gerwick L."/>
        </authorList>
    </citation>
    <scope>NUCLEOTIDE SEQUENCE [LARGE SCALE GENOMIC DNA]</scope>
    <source>
        <strain evidence="2 3">PNG5-198</strain>
    </source>
</reference>
<accession>A0A1U7MZY9</accession>